<dbReference type="InterPro" id="IPR041679">
    <property type="entry name" value="DNA2/NAM7-like_C"/>
</dbReference>
<evidence type="ECO:0000256" key="3">
    <source>
        <dbReference type="ARBA" id="ARBA00022801"/>
    </source>
</evidence>
<dbReference type="InterPro" id="IPR050534">
    <property type="entry name" value="Coronavir_polyprotein_1ab"/>
</dbReference>
<feature type="domain" description="AAA+ ATPase" evidence="6">
    <location>
        <begin position="478"/>
        <end position="764"/>
    </location>
</feature>
<dbReference type="OrthoDB" id="3944841at2759"/>
<dbReference type="GO" id="GO:0016787">
    <property type="term" value="F:hydrolase activity"/>
    <property type="evidence" value="ECO:0007669"/>
    <property type="project" value="UniProtKB-KW"/>
</dbReference>
<dbReference type="PANTHER" id="PTHR43788:SF8">
    <property type="entry name" value="DNA-BINDING PROTEIN SMUBP-2"/>
    <property type="match status" value="1"/>
</dbReference>
<dbReference type="Proteomes" id="UP000243797">
    <property type="component" value="Unassembled WGS sequence"/>
</dbReference>
<evidence type="ECO:0000256" key="1">
    <source>
        <dbReference type="ARBA" id="ARBA00007913"/>
    </source>
</evidence>
<dbReference type="PANTHER" id="PTHR43788">
    <property type="entry name" value="DNA2/NAM7 HELICASE FAMILY MEMBER"/>
    <property type="match status" value="1"/>
</dbReference>
<dbReference type="GO" id="GO:0043139">
    <property type="term" value="F:5'-3' DNA helicase activity"/>
    <property type="evidence" value="ECO:0007669"/>
    <property type="project" value="TreeGrafter"/>
</dbReference>
<dbReference type="AlphaFoldDB" id="A0A2K1QSF4"/>
<dbReference type="CDD" id="cd18808">
    <property type="entry name" value="SF1_C_Upf1"/>
    <property type="match status" value="1"/>
</dbReference>
<dbReference type="InParanoid" id="A0A2K1QSF4"/>
<dbReference type="STRING" id="2082308.A0A2K1QSF4"/>
<keyword evidence="2" id="KW-0547">Nucleotide-binding</keyword>
<dbReference type="EMBL" id="NKHZ01000047">
    <property type="protein sequence ID" value="PNS17971.1"/>
    <property type="molecule type" value="Genomic_DNA"/>
</dbReference>
<evidence type="ECO:0000256" key="2">
    <source>
        <dbReference type="ARBA" id="ARBA00022741"/>
    </source>
</evidence>
<reference evidence="7 8" key="1">
    <citation type="submission" date="2017-06" db="EMBL/GenBank/DDBJ databases">
        <title>Draft genome sequence of a variant of Elsinoe murrayae.</title>
        <authorList>
            <person name="Cheng Q."/>
        </authorList>
    </citation>
    <scope>NUCLEOTIDE SEQUENCE [LARGE SCALE GENOMIC DNA]</scope>
    <source>
        <strain evidence="7 8">CQ-2017a</strain>
    </source>
</reference>
<dbReference type="GO" id="GO:0005524">
    <property type="term" value="F:ATP binding"/>
    <property type="evidence" value="ECO:0007669"/>
    <property type="project" value="UniProtKB-KW"/>
</dbReference>
<dbReference type="Pfam" id="PF13087">
    <property type="entry name" value="AAA_12"/>
    <property type="match status" value="1"/>
</dbReference>
<comment type="caution">
    <text evidence="7">The sequence shown here is derived from an EMBL/GenBank/DDBJ whole genome shotgun (WGS) entry which is preliminary data.</text>
</comment>
<keyword evidence="8" id="KW-1185">Reference proteome</keyword>
<dbReference type="Pfam" id="PF13086">
    <property type="entry name" value="AAA_11"/>
    <property type="match status" value="1"/>
</dbReference>
<keyword evidence="4" id="KW-0347">Helicase</keyword>
<dbReference type="SMART" id="SM00382">
    <property type="entry name" value="AAA"/>
    <property type="match status" value="1"/>
</dbReference>
<sequence length="1086" mass="120815">MSDYSAFFHIDADPLRPRFVLELRLRGPPKNAQEAHTLYRADRVSVTFSATPPSSSQESKSVATSRKPHQYQYLGKDTALPPDNLDFSDELYHVTYRRRSQITDNTLPIWQGEHPETQHVFTWKANSATAFSFSRSFPELDAPARSALQSFKTIIKSTLAGSPISVVTRKDPRLSSSSWPWFASLPSPAPQTYWPWLKSTTDPDKLMSFTNRGSLELSSYWIERALLKRDSKKVLDWKISDLPANVQLATLPSVLHFQDGREYIAHVLGAHAYEEFDSKSKIYRYYNGPHLCDIIPHPLSGSNVHLILLHIPPSTSAFTDAQVAAQEAARETALPEIGERVYIDLPYHDNHPNEEWQGKVVRIPDVCLKQGWNVAVRAVRPPSAGQVVQATIRVKADFFFGHAGASSSRLRKRVIEDMLSDSTSFVPNLLLSRNNHEVPGNSYYDGNIRNFAAEIENKTFSTNSLNEEQKAAIKHFLTRRFTILVGPPGTGKSTVIKHILAIAQRWGKKIWACTDSNAAIDVIAQKHAESNGDTQPPGYFRVRPMFDENLPETDDLTIPDGQSNYASLPGYSAHAQSQEQSDLWRDASDTDRIMSLGKYIGTRIKAVKEKTFERPMYDREKADLIELINARSAAFKGVPAAESRKQQMEGDLKLRKEYLKALRQVQRRLIGVARGIFSTVSAASGPLVSSYKPQWLIMDEASQFSEAKAAFALLHAYSQGSLERILLVGDHMQLPPTLMAAVNPFAATGSISLFERLILGGTPSIQLKSQFRAHPSISAFYNENIYGGTLSDAPLTGTRELVAVFQNFAYDLAVETGSTSFPATNSLIVSVQRDNAFKMGSEKLPGSTSRINFQTAAIAFTITARLVKERAVAPSDILITAFYSDQVKLLKALFEGQSHLAGVRVDTVDGSQGSEANIQVVDCVVLGAGVGDTFGFLSSERRRVNVAMSRAMCGQVVIGHENMCAGQYIDQKSLWPRFVNGKREQGAIIGSHSLLRWAGNELPNFIRHFKSVQESFRKSGADIRRKNTHEEMKRVPTDHTQYDIMAFLEKTDAVGDDDARRYLASAGGIIGDAIDRYEYDQLGKGK</sequence>
<evidence type="ECO:0000313" key="7">
    <source>
        <dbReference type="EMBL" id="PNS17971.1"/>
    </source>
</evidence>
<dbReference type="InterPro" id="IPR027417">
    <property type="entry name" value="P-loop_NTPase"/>
</dbReference>
<dbReference type="SUPFAM" id="SSF52540">
    <property type="entry name" value="P-loop containing nucleoside triphosphate hydrolases"/>
    <property type="match status" value="1"/>
</dbReference>
<dbReference type="InterPro" id="IPR047187">
    <property type="entry name" value="SF1_C_Upf1"/>
</dbReference>
<keyword evidence="5" id="KW-0067">ATP-binding</keyword>
<protein>
    <submittedName>
        <fullName evidence="7">Regulator of nonsense transcripts 1</fullName>
    </submittedName>
</protein>
<dbReference type="InterPro" id="IPR041677">
    <property type="entry name" value="DNA2/NAM7_AAA_11"/>
</dbReference>
<evidence type="ECO:0000313" key="8">
    <source>
        <dbReference type="Proteomes" id="UP000243797"/>
    </source>
</evidence>
<evidence type="ECO:0000256" key="4">
    <source>
        <dbReference type="ARBA" id="ARBA00022806"/>
    </source>
</evidence>
<proteinExistence type="inferred from homology"/>
<organism evidence="7 8">
    <name type="scientific">Sphaceloma murrayae</name>
    <dbReference type="NCBI Taxonomy" id="2082308"/>
    <lineage>
        <taxon>Eukaryota</taxon>
        <taxon>Fungi</taxon>
        <taxon>Dikarya</taxon>
        <taxon>Ascomycota</taxon>
        <taxon>Pezizomycotina</taxon>
        <taxon>Dothideomycetes</taxon>
        <taxon>Dothideomycetidae</taxon>
        <taxon>Myriangiales</taxon>
        <taxon>Elsinoaceae</taxon>
        <taxon>Sphaceloma</taxon>
    </lineage>
</organism>
<gene>
    <name evidence="7" type="ORF">CAC42_3930</name>
</gene>
<name>A0A2K1QSF4_9PEZI</name>
<evidence type="ECO:0000256" key="5">
    <source>
        <dbReference type="ARBA" id="ARBA00022840"/>
    </source>
</evidence>
<keyword evidence="3" id="KW-0378">Hydrolase</keyword>
<evidence type="ECO:0000259" key="6">
    <source>
        <dbReference type="SMART" id="SM00382"/>
    </source>
</evidence>
<dbReference type="Gene3D" id="3.40.50.300">
    <property type="entry name" value="P-loop containing nucleotide triphosphate hydrolases"/>
    <property type="match status" value="2"/>
</dbReference>
<dbReference type="InterPro" id="IPR003593">
    <property type="entry name" value="AAA+_ATPase"/>
</dbReference>
<accession>A0A2K1QSF4</accession>
<comment type="similarity">
    <text evidence="1">Belongs to the DNA2/NAM7 helicase family.</text>
</comment>